<dbReference type="EMBL" id="DS989850">
    <property type="protein sequence ID" value="EDX75165.1"/>
    <property type="molecule type" value="Genomic_DNA"/>
</dbReference>
<reference evidence="2 3" key="1">
    <citation type="submission" date="2008-07" db="EMBL/GenBank/DDBJ databases">
        <authorList>
            <person name="Tandeau de Marsac N."/>
            <person name="Ferriera S."/>
            <person name="Johnson J."/>
            <person name="Kravitz S."/>
            <person name="Beeson K."/>
            <person name="Sutton G."/>
            <person name="Rogers Y.-H."/>
            <person name="Friedman R."/>
            <person name="Frazier M."/>
            <person name="Venter J.C."/>
        </authorList>
    </citation>
    <scope>NUCLEOTIDE SEQUENCE [LARGE SCALE GENOMIC DNA]</scope>
    <source>
        <strain evidence="2 3">PCC 7420</strain>
    </source>
</reference>
<dbReference type="InterPro" id="IPR029063">
    <property type="entry name" value="SAM-dependent_MTases_sf"/>
</dbReference>
<dbReference type="Gene3D" id="3.40.50.150">
    <property type="entry name" value="Vaccinia Virus protein VP39"/>
    <property type="match status" value="1"/>
</dbReference>
<feature type="domain" description="Methyltransferase FkbM" evidence="1">
    <location>
        <begin position="54"/>
        <end position="198"/>
    </location>
</feature>
<name>B4VS42_9CYAN</name>
<proteinExistence type="predicted"/>
<organism evidence="2 3">
    <name type="scientific">Coleofasciculus chthonoplastes PCC 7420</name>
    <dbReference type="NCBI Taxonomy" id="118168"/>
    <lineage>
        <taxon>Bacteria</taxon>
        <taxon>Bacillati</taxon>
        <taxon>Cyanobacteriota</taxon>
        <taxon>Cyanophyceae</taxon>
        <taxon>Coleofasciculales</taxon>
        <taxon>Coleofasciculaceae</taxon>
        <taxon>Coleofasciculus</taxon>
    </lineage>
</organism>
<dbReference type="GO" id="GO:0008168">
    <property type="term" value="F:methyltransferase activity"/>
    <property type="evidence" value="ECO:0007669"/>
    <property type="project" value="UniProtKB-KW"/>
</dbReference>
<dbReference type="InterPro" id="IPR052514">
    <property type="entry name" value="SAM-dependent_MTase"/>
</dbReference>
<dbReference type="AlphaFoldDB" id="B4VS42"/>
<keyword evidence="3" id="KW-1185">Reference proteome</keyword>
<dbReference type="SUPFAM" id="SSF53335">
    <property type="entry name" value="S-adenosyl-L-methionine-dependent methyltransferases"/>
    <property type="match status" value="1"/>
</dbReference>
<dbReference type="InterPro" id="IPR006342">
    <property type="entry name" value="FkbM_mtfrase"/>
</dbReference>
<dbReference type="Pfam" id="PF05050">
    <property type="entry name" value="Methyltransf_21"/>
    <property type="match status" value="1"/>
</dbReference>
<sequence length="226" mass="25509">MVHPPYWLSIGSKTTRVLADDTSGSATCYREVIVEDCYGMLDYVKHYSPSVIVDLGANIGIFSKLCSLLFPDADVYAYEPNPTAFSWLKQNAEATRIKAFNCAVGNKASMVMLETDCDSTIGRISSKGNLSVKCISATEVAECRKIDFMKMDCEGSEWLILQDNNLLKRTQSFCLEYHLYENHNLPELRRLIEQADHRILCISPNKAYEGRFGLLWSAHLSMLENL</sequence>
<dbReference type="Proteomes" id="UP000003835">
    <property type="component" value="Unassembled WGS sequence"/>
</dbReference>
<keyword evidence="2" id="KW-0489">Methyltransferase</keyword>
<dbReference type="eggNOG" id="COG2520">
    <property type="taxonomic scope" value="Bacteria"/>
</dbReference>
<dbReference type="NCBIfam" id="TIGR01444">
    <property type="entry name" value="fkbM_fam"/>
    <property type="match status" value="1"/>
</dbReference>
<keyword evidence="2" id="KW-0808">Transferase</keyword>
<dbReference type="PANTHER" id="PTHR34203">
    <property type="entry name" value="METHYLTRANSFERASE, FKBM FAMILY PROTEIN"/>
    <property type="match status" value="1"/>
</dbReference>
<dbReference type="STRING" id="118168.MC7420_2169"/>
<accession>B4VS42</accession>
<evidence type="ECO:0000313" key="3">
    <source>
        <dbReference type="Proteomes" id="UP000003835"/>
    </source>
</evidence>
<protein>
    <submittedName>
        <fullName evidence="2">Methyltransferase, FkbM family protein</fullName>
    </submittedName>
</protein>
<dbReference type="PANTHER" id="PTHR34203:SF15">
    <property type="entry name" value="SLL1173 PROTEIN"/>
    <property type="match status" value="1"/>
</dbReference>
<evidence type="ECO:0000259" key="1">
    <source>
        <dbReference type="Pfam" id="PF05050"/>
    </source>
</evidence>
<gene>
    <name evidence="2" type="ORF">MC7420_2169</name>
</gene>
<dbReference type="GO" id="GO:0032259">
    <property type="term" value="P:methylation"/>
    <property type="evidence" value="ECO:0007669"/>
    <property type="project" value="UniProtKB-KW"/>
</dbReference>
<evidence type="ECO:0000313" key="2">
    <source>
        <dbReference type="EMBL" id="EDX75165.1"/>
    </source>
</evidence>
<dbReference type="HOGENOM" id="CLU_1223051_0_0_3"/>